<proteinExistence type="predicted"/>
<dbReference type="Proteomes" id="UP000242715">
    <property type="component" value="Unassembled WGS sequence"/>
</dbReference>
<accession>A0A2Z6NDR2</accession>
<keyword evidence="2" id="KW-1185">Reference proteome</keyword>
<gene>
    <name evidence="1" type="ORF">TSUD_212660</name>
</gene>
<sequence>MVVVRDLKVVRDCERNETWEEGKGFMESAIVGENICYGCESVCDCVSHSPLLYFLSFSSTEMDCTRELSVTLRYYHPLD</sequence>
<evidence type="ECO:0000313" key="2">
    <source>
        <dbReference type="Proteomes" id="UP000242715"/>
    </source>
</evidence>
<protein>
    <submittedName>
        <fullName evidence="1">Uncharacterized protein</fullName>
    </submittedName>
</protein>
<dbReference type="AlphaFoldDB" id="A0A2Z6NDR2"/>
<dbReference type="EMBL" id="DF973543">
    <property type="protein sequence ID" value="GAU34005.1"/>
    <property type="molecule type" value="Genomic_DNA"/>
</dbReference>
<evidence type="ECO:0000313" key="1">
    <source>
        <dbReference type="EMBL" id="GAU34005.1"/>
    </source>
</evidence>
<organism evidence="1 2">
    <name type="scientific">Trifolium subterraneum</name>
    <name type="common">Subterranean clover</name>
    <dbReference type="NCBI Taxonomy" id="3900"/>
    <lineage>
        <taxon>Eukaryota</taxon>
        <taxon>Viridiplantae</taxon>
        <taxon>Streptophyta</taxon>
        <taxon>Embryophyta</taxon>
        <taxon>Tracheophyta</taxon>
        <taxon>Spermatophyta</taxon>
        <taxon>Magnoliopsida</taxon>
        <taxon>eudicotyledons</taxon>
        <taxon>Gunneridae</taxon>
        <taxon>Pentapetalae</taxon>
        <taxon>rosids</taxon>
        <taxon>fabids</taxon>
        <taxon>Fabales</taxon>
        <taxon>Fabaceae</taxon>
        <taxon>Papilionoideae</taxon>
        <taxon>50 kb inversion clade</taxon>
        <taxon>NPAAA clade</taxon>
        <taxon>Hologalegina</taxon>
        <taxon>IRL clade</taxon>
        <taxon>Trifolieae</taxon>
        <taxon>Trifolium</taxon>
    </lineage>
</organism>
<reference evidence="2" key="1">
    <citation type="journal article" date="2017" name="Front. Plant Sci.">
        <title>Climate Clever Clovers: New Paradigm to Reduce the Environmental Footprint of Ruminants by Breeding Low Methanogenic Forages Utilizing Haplotype Variation.</title>
        <authorList>
            <person name="Kaur P."/>
            <person name="Appels R."/>
            <person name="Bayer P.E."/>
            <person name="Keeble-Gagnere G."/>
            <person name="Wang J."/>
            <person name="Hirakawa H."/>
            <person name="Shirasawa K."/>
            <person name="Vercoe P."/>
            <person name="Stefanova K."/>
            <person name="Durmic Z."/>
            <person name="Nichols P."/>
            <person name="Revell C."/>
            <person name="Isobe S.N."/>
            <person name="Edwards D."/>
            <person name="Erskine W."/>
        </authorList>
    </citation>
    <scope>NUCLEOTIDE SEQUENCE [LARGE SCALE GENOMIC DNA]</scope>
    <source>
        <strain evidence="2">cv. Daliak</strain>
    </source>
</reference>
<name>A0A2Z6NDR2_TRISU</name>